<reference evidence="1" key="1">
    <citation type="submission" date="2021-02" db="EMBL/GenBank/DDBJ databases">
        <title>Genome sequence Cadophora malorum strain M34.</title>
        <authorList>
            <person name="Stefanovic E."/>
            <person name="Vu D."/>
            <person name="Scully C."/>
            <person name="Dijksterhuis J."/>
            <person name="Roader J."/>
            <person name="Houbraken J."/>
        </authorList>
    </citation>
    <scope>NUCLEOTIDE SEQUENCE</scope>
    <source>
        <strain evidence="1">M34</strain>
    </source>
</reference>
<dbReference type="OrthoDB" id="3559559at2759"/>
<proteinExistence type="predicted"/>
<accession>A0A8H8BSU9</accession>
<evidence type="ECO:0000313" key="2">
    <source>
        <dbReference type="Proteomes" id="UP000664132"/>
    </source>
</evidence>
<protein>
    <submittedName>
        <fullName evidence="1">Uncharacterized protein</fullName>
    </submittedName>
</protein>
<dbReference type="AlphaFoldDB" id="A0A8H8BSU9"/>
<name>A0A8H8BSU9_9HELO</name>
<organism evidence="1 2">
    <name type="scientific">Cadophora malorum</name>
    <dbReference type="NCBI Taxonomy" id="108018"/>
    <lineage>
        <taxon>Eukaryota</taxon>
        <taxon>Fungi</taxon>
        <taxon>Dikarya</taxon>
        <taxon>Ascomycota</taxon>
        <taxon>Pezizomycotina</taxon>
        <taxon>Leotiomycetes</taxon>
        <taxon>Helotiales</taxon>
        <taxon>Ploettnerulaceae</taxon>
        <taxon>Cadophora</taxon>
    </lineage>
</organism>
<sequence length="96" mass="10574">MLVLFGGRTEDDDDDVVARFDRWAPDVAGGGTELVMIEAREVSQDDELGGKTADIDARSFNSMRRADDLAQGGFGVREDVQVEINVNVNVDDHYEV</sequence>
<evidence type="ECO:0000313" key="1">
    <source>
        <dbReference type="EMBL" id="KAG4422856.1"/>
    </source>
</evidence>
<dbReference type="EMBL" id="JAFJYH010000042">
    <property type="protein sequence ID" value="KAG4422856.1"/>
    <property type="molecule type" value="Genomic_DNA"/>
</dbReference>
<keyword evidence="2" id="KW-1185">Reference proteome</keyword>
<dbReference type="Proteomes" id="UP000664132">
    <property type="component" value="Unassembled WGS sequence"/>
</dbReference>
<gene>
    <name evidence="1" type="ORF">IFR04_003926</name>
</gene>
<comment type="caution">
    <text evidence="1">The sequence shown here is derived from an EMBL/GenBank/DDBJ whole genome shotgun (WGS) entry which is preliminary data.</text>
</comment>